<dbReference type="InParanoid" id="Q9HKH2"/>
<keyword evidence="7" id="KW-0411">Iron-sulfur</keyword>
<dbReference type="Gene3D" id="3.30.70.3270">
    <property type="match status" value="1"/>
</dbReference>
<evidence type="ECO:0000256" key="2">
    <source>
        <dbReference type="ARBA" id="ARBA00022485"/>
    </source>
</evidence>
<dbReference type="RefSeq" id="WP_010901050.1">
    <property type="nucleotide sequence ID" value="NC_002578.1"/>
</dbReference>
<protein>
    <submittedName>
        <fullName evidence="9">Pyruvate ferredoxin oxidoreductase, delta subunit related protein</fullName>
    </submittedName>
</protein>
<dbReference type="PANTHER" id="PTHR43724">
    <property type="entry name" value="PYRUVATE SYNTHASE SUBUNIT PORD"/>
    <property type="match status" value="1"/>
</dbReference>
<gene>
    <name evidence="9" type="ordered locus">Ta0627</name>
</gene>
<dbReference type="SUPFAM" id="SSF54862">
    <property type="entry name" value="4Fe-4S ferredoxins"/>
    <property type="match status" value="1"/>
</dbReference>
<dbReference type="STRING" id="273075.gene:9571847"/>
<dbReference type="EnsemblBacteria" id="CAC11766">
    <property type="protein sequence ID" value="CAC11766"/>
    <property type="gene ID" value="CAC11766"/>
</dbReference>
<name>Q9HKH2_THEAC</name>
<accession>Q9HKH2</accession>
<keyword evidence="4" id="KW-0677">Repeat</keyword>
<dbReference type="EMBL" id="AL445064">
    <property type="protein sequence ID" value="CAC11766.1"/>
    <property type="molecule type" value="Genomic_DNA"/>
</dbReference>
<evidence type="ECO:0000256" key="5">
    <source>
        <dbReference type="ARBA" id="ARBA00022982"/>
    </source>
</evidence>
<keyword evidence="3" id="KW-0479">Metal-binding</keyword>
<evidence type="ECO:0000259" key="8">
    <source>
        <dbReference type="PROSITE" id="PS51379"/>
    </source>
</evidence>
<dbReference type="InterPro" id="IPR011898">
    <property type="entry name" value="PorD_KorD"/>
</dbReference>
<keyword evidence="6" id="KW-0408">Iron</keyword>
<proteinExistence type="predicted"/>
<dbReference type="eggNOG" id="arCOG01605">
    <property type="taxonomic scope" value="Archaea"/>
</dbReference>
<dbReference type="GO" id="GO:0046872">
    <property type="term" value="F:metal ion binding"/>
    <property type="evidence" value="ECO:0007669"/>
    <property type="project" value="UniProtKB-KW"/>
</dbReference>
<keyword evidence="9" id="KW-0670">Pyruvate</keyword>
<sequence length="96" mass="11154">MVLVPVSTVSTRNHLTDSWRIQRPTIQYDKCIRCMICWKYCPDNAINIENGNKEAPNERIAKMEYPVIDYNFCKGCGICANECPEKCIDMEFEVIE</sequence>
<dbReference type="InterPro" id="IPR017896">
    <property type="entry name" value="4Fe4S_Fe-S-bd"/>
</dbReference>
<feature type="domain" description="4Fe-4S ferredoxin-type" evidence="8">
    <location>
        <begin position="64"/>
        <end position="93"/>
    </location>
</feature>
<keyword evidence="10" id="KW-1185">Reference proteome</keyword>
<dbReference type="Proteomes" id="UP000001024">
    <property type="component" value="Chromosome"/>
</dbReference>
<dbReference type="HOGENOM" id="CLU_139698_1_1_2"/>
<dbReference type="PROSITE" id="PS00198">
    <property type="entry name" value="4FE4S_FER_1"/>
    <property type="match status" value="1"/>
</dbReference>
<dbReference type="GO" id="GO:0051539">
    <property type="term" value="F:4 iron, 4 sulfur cluster binding"/>
    <property type="evidence" value="ECO:0007669"/>
    <property type="project" value="UniProtKB-KW"/>
</dbReference>
<dbReference type="PROSITE" id="PS51379">
    <property type="entry name" value="4FE4S_FER_2"/>
    <property type="match status" value="2"/>
</dbReference>
<organism evidence="9 10">
    <name type="scientific">Thermoplasma acidophilum (strain ATCC 25905 / DSM 1728 / JCM 9062 / NBRC 15155 / AMRC-C165)</name>
    <dbReference type="NCBI Taxonomy" id="273075"/>
    <lineage>
        <taxon>Archaea</taxon>
        <taxon>Methanobacteriati</taxon>
        <taxon>Thermoplasmatota</taxon>
        <taxon>Thermoplasmata</taxon>
        <taxon>Thermoplasmatales</taxon>
        <taxon>Thermoplasmataceae</taxon>
        <taxon>Thermoplasma</taxon>
    </lineage>
</organism>
<dbReference type="FunCoup" id="Q9HKH2">
    <property type="interactions" value="73"/>
</dbReference>
<evidence type="ECO:0000256" key="6">
    <source>
        <dbReference type="ARBA" id="ARBA00023004"/>
    </source>
</evidence>
<reference evidence="9 10" key="1">
    <citation type="journal article" date="2000" name="Nature">
        <title>The genome sequence of the thermoacidophilic scavenger Thermoplasma acidophilum.</title>
        <authorList>
            <person name="Ruepp A."/>
            <person name="Graml W."/>
            <person name="Santos-Martinez M.L."/>
            <person name="Koretke K.K."/>
            <person name="Volker C."/>
            <person name="Mewes H.W."/>
            <person name="Frishman D."/>
            <person name="Stocker S."/>
            <person name="Lupas A.N."/>
            <person name="Baumeister W."/>
        </authorList>
    </citation>
    <scope>NUCLEOTIDE SEQUENCE [LARGE SCALE GENOMIC DNA]</scope>
    <source>
        <strain evidence="10">ATCC 25905 / DSM 1728 / JCM 9062 / NBRC 15155 / AMRC-C165</strain>
    </source>
</reference>
<keyword evidence="2" id="KW-0004">4Fe-4S</keyword>
<dbReference type="OrthoDB" id="23478at2157"/>
<dbReference type="AlphaFoldDB" id="Q9HKH2"/>
<dbReference type="PaxDb" id="273075-Ta0627"/>
<evidence type="ECO:0000313" key="10">
    <source>
        <dbReference type="Proteomes" id="UP000001024"/>
    </source>
</evidence>
<dbReference type="Pfam" id="PF12838">
    <property type="entry name" value="Fer4_7"/>
    <property type="match status" value="1"/>
</dbReference>
<dbReference type="NCBIfam" id="TIGR02179">
    <property type="entry name" value="PorD_KorD"/>
    <property type="match status" value="1"/>
</dbReference>
<dbReference type="GO" id="GO:0016625">
    <property type="term" value="F:oxidoreductase activity, acting on the aldehyde or oxo group of donors, iron-sulfur protein as acceptor"/>
    <property type="evidence" value="ECO:0007669"/>
    <property type="project" value="InterPro"/>
</dbReference>
<evidence type="ECO:0000256" key="7">
    <source>
        <dbReference type="ARBA" id="ARBA00023014"/>
    </source>
</evidence>
<evidence type="ECO:0000256" key="4">
    <source>
        <dbReference type="ARBA" id="ARBA00022737"/>
    </source>
</evidence>
<dbReference type="InterPro" id="IPR017900">
    <property type="entry name" value="4Fe4S_Fe_S_CS"/>
</dbReference>
<evidence type="ECO:0000313" key="9">
    <source>
        <dbReference type="EMBL" id="CAC11766.1"/>
    </source>
</evidence>
<feature type="domain" description="4Fe-4S ferredoxin-type" evidence="8">
    <location>
        <begin position="22"/>
        <end position="51"/>
    </location>
</feature>
<dbReference type="PANTHER" id="PTHR43724:SF1">
    <property type="entry name" value="PYRUVATE SYNTHASE SUBUNIT PORD"/>
    <property type="match status" value="1"/>
</dbReference>
<evidence type="ECO:0000256" key="1">
    <source>
        <dbReference type="ARBA" id="ARBA00001966"/>
    </source>
</evidence>
<comment type="cofactor">
    <cofactor evidence="1">
        <name>[4Fe-4S] cluster</name>
        <dbReference type="ChEBI" id="CHEBI:49883"/>
    </cofactor>
</comment>
<dbReference type="KEGG" id="tac:Ta0627"/>
<keyword evidence="5" id="KW-0813">Transport</keyword>
<evidence type="ECO:0000256" key="3">
    <source>
        <dbReference type="ARBA" id="ARBA00022723"/>
    </source>
</evidence>
<keyword evidence="5" id="KW-0249">Electron transport</keyword>